<organism evidence="2 3">
    <name type="scientific">Flavobacterium limicola</name>
    <dbReference type="NCBI Taxonomy" id="180441"/>
    <lineage>
        <taxon>Bacteria</taxon>
        <taxon>Pseudomonadati</taxon>
        <taxon>Bacteroidota</taxon>
        <taxon>Flavobacteriia</taxon>
        <taxon>Flavobacteriales</taxon>
        <taxon>Flavobacteriaceae</taxon>
        <taxon>Flavobacterium</taxon>
    </lineage>
</organism>
<dbReference type="Pfam" id="PF12674">
    <property type="entry name" value="Zn_ribbon_2"/>
    <property type="match status" value="1"/>
</dbReference>
<evidence type="ECO:0000313" key="3">
    <source>
        <dbReference type="Proteomes" id="UP000280091"/>
    </source>
</evidence>
<name>A0A495S7D5_9FLAO</name>
<dbReference type="InterPro" id="IPR025868">
    <property type="entry name" value="Zn_ribbon_dom_put"/>
</dbReference>
<accession>A0A495S7D5</accession>
<sequence length="86" mass="9923">MENKIICQSCGMPLDTEAVKGTEKNGLKSNEYCKYCYEDGAFKNPKMNLEDMKNNVKNQMKKLELDEYAIQKAVNILPALKRWKSN</sequence>
<reference evidence="2 3" key="1">
    <citation type="submission" date="2018-10" db="EMBL/GenBank/DDBJ databases">
        <title>Genomic Encyclopedia of Archaeal and Bacterial Type Strains, Phase II (KMG-II): from individual species to whole genera.</title>
        <authorList>
            <person name="Goeker M."/>
        </authorList>
    </citation>
    <scope>NUCLEOTIDE SEQUENCE [LARGE SCALE GENOMIC DNA]</scope>
    <source>
        <strain evidence="2 3">DSM 15094</strain>
    </source>
</reference>
<evidence type="ECO:0000259" key="1">
    <source>
        <dbReference type="Pfam" id="PF12674"/>
    </source>
</evidence>
<keyword evidence="3" id="KW-1185">Reference proteome</keyword>
<proteinExistence type="predicted"/>
<feature type="domain" description="Putative zinc ribbon" evidence="1">
    <location>
        <begin position="6"/>
        <end position="84"/>
    </location>
</feature>
<evidence type="ECO:0000313" key="2">
    <source>
        <dbReference type="EMBL" id="RKS95797.1"/>
    </source>
</evidence>
<dbReference type="EMBL" id="RBXA01000001">
    <property type="protein sequence ID" value="RKS95797.1"/>
    <property type="molecule type" value="Genomic_DNA"/>
</dbReference>
<protein>
    <submittedName>
        <fullName evidence="2">Putative zinc ribbon protein</fullName>
    </submittedName>
</protein>
<comment type="caution">
    <text evidence="2">The sequence shown here is derived from an EMBL/GenBank/DDBJ whole genome shotgun (WGS) entry which is preliminary data.</text>
</comment>
<dbReference type="OrthoDB" id="9801008at2"/>
<dbReference type="RefSeq" id="WP_121364838.1">
    <property type="nucleotide sequence ID" value="NZ_RBXA01000001.1"/>
</dbReference>
<gene>
    <name evidence="2" type="ORF">BC952_1498</name>
</gene>
<dbReference type="AlphaFoldDB" id="A0A495S7D5"/>
<dbReference type="Proteomes" id="UP000280091">
    <property type="component" value="Unassembled WGS sequence"/>
</dbReference>